<feature type="domain" description="C-type lectin" evidence="2">
    <location>
        <begin position="69"/>
        <end position="189"/>
    </location>
</feature>
<organism evidence="3 4">
    <name type="scientific">Sinanodonta woodiana</name>
    <name type="common">Chinese pond mussel</name>
    <name type="synonym">Anodonta woodiana</name>
    <dbReference type="NCBI Taxonomy" id="1069815"/>
    <lineage>
        <taxon>Eukaryota</taxon>
        <taxon>Metazoa</taxon>
        <taxon>Spiralia</taxon>
        <taxon>Lophotrochozoa</taxon>
        <taxon>Mollusca</taxon>
        <taxon>Bivalvia</taxon>
        <taxon>Autobranchia</taxon>
        <taxon>Heteroconchia</taxon>
        <taxon>Palaeoheterodonta</taxon>
        <taxon>Unionida</taxon>
        <taxon>Unionoidea</taxon>
        <taxon>Unionidae</taxon>
        <taxon>Unioninae</taxon>
        <taxon>Sinanodonta</taxon>
    </lineage>
</organism>
<dbReference type="CDD" id="cd00037">
    <property type="entry name" value="CLECT"/>
    <property type="match status" value="1"/>
</dbReference>
<dbReference type="InterPro" id="IPR001304">
    <property type="entry name" value="C-type_lectin-like"/>
</dbReference>
<dbReference type="EMBL" id="JBJQND010000007">
    <property type="protein sequence ID" value="KAL3871494.1"/>
    <property type="molecule type" value="Genomic_DNA"/>
</dbReference>
<name>A0ABD3WC69_SINWO</name>
<evidence type="ECO:0000313" key="3">
    <source>
        <dbReference type="EMBL" id="KAL3871494.1"/>
    </source>
</evidence>
<keyword evidence="1" id="KW-0732">Signal</keyword>
<dbReference type="InterPro" id="IPR016186">
    <property type="entry name" value="C-type_lectin-like/link_sf"/>
</dbReference>
<dbReference type="SUPFAM" id="SSF56436">
    <property type="entry name" value="C-type lectin-like"/>
    <property type="match status" value="1"/>
</dbReference>
<feature type="signal peptide" evidence="1">
    <location>
        <begin position="1"/>
        <end position="21"/>
    </location>
</feature>
<dbReference type="PROSITE" id="PS50041">
    <property type="entry name" value="C_TYPE_LECTIN_2"/>
    <property type="match status" value="1"/>
</dbReference>
<dbReference type="AlphaFoldDB" id="A0ABD3WC69"/>
<proteinExistence type="predicted"/>
<evidence type="ECO:0000259" key="2">
    <source>
        <dbReference type="PROSITE" id="PS50041"/>
    </source>
</evidence>
<reference evidence="3 4" key="1">
    <citation type="submission" date="2024-11" db="EMBL/GenBank/DDBJ databases">
        <title>Chromosome-level genome assembly of the freshwater bivalve Anodonta woodiana.</title>
        <authorList>
            <person name="Chen X."/>
        </authorList>
    </citation>
    <scope>NUCLEOTIDE SEQUENCE [LARGE SCALE GENOMIC DNA]</scope>
    <source>
        <strain evidence="3">MN2024</strain>
        <tissue evidence="3">Gills</tissue>
    </source>
</reference>
<keyword evidence="4" id="KW-1185">Reference proteome</keyword>
<dbReference type="Proteomes" id="UP001634394">
    <property type="component" value="Unassembled WGS sequence"/>
</dbReference>
<evidence type="ECO:0000313" key="4">
    <source>
        <dbReference type="Proteomes" id="UP001634394"/>
    </source>
</evidence>
<gene>
    <name evidence="3" type="ORF">ACJMK2_039488</name>
</gene>
<accession>A0ABD3WC69</accession>
<feature type="chain" id="PRO_5044819665" description="C-type lectin domain-containing protein" evidence="1">
    <location>
        <begin position="22"/>
        <end position="192"/>
    </location>
</feature>
<dbReference type="Pfam" id="PF00059">
    <property type="entry name" value="Lectin_C"/>
    <property type="match status" value="1"/>
</dbReference>
<dbReference type="SMART" id="SM00034">
    <property type="entry name" value="CLECT"/>
    <property type="match status" value="1"/>
</dbReference>
<dbReference type="Gene3D" id="3.10.100.10">
    <property type="entry name" value="Mannose-Binding Protein A, subunit A"/>
    <property type="match status" value="1"/>
</dbReference>
<protein>
    <recommendedName>
        <fullName evidence="2">C-type lectin domain-containing protein</fullName>
    </recommendedName>
</protein>
<sequence length="192" mass="21584">MKILTLLGFLVLLTTSPMTNCIPNAAPSKVPIPVAPSSGLGSKFIFPVLAIILSSILLNAKSNLYSTECGQFCYRFENELCRSWDDSRKDCLEEGGDLLEPSLCTYPFFHRIVKNGAGSCRNVWIGGFRTLPRPEYMTVRGTPIPDDFQYWSFSNPSRTRNQACLQMTFMRGYLMNDIDCPRLGGYICQKPE</sequence>
<dbReference type="InterPro" id="IPR016187">
    <property type="entry name" value="CTDL_fold"/>
</dbReference>
<evidence type="ECO:0000256" key="1">
    <source>
        <dbReference type="SAM" id="SignalP"/>
    </source>
</evidence>
<comment type="caution">
    <text evidence="3">The sequence shown here is derived from an EMBL/GenBank/DDBJ whole genome shotgun (WGS) entry which is preliminary data.</text>
</comment>